<keyword evidence="4" id="KW-1185">Reference proteome</keyword>
<feature type="compositionally biased region" description="Low complexity" evidence="1">
    <location>
        <begin position="117"/>
        <end position="132"/>
    </location>
</feature>
<sequence>MPTILITGAGIAGDTLAVLLGRSGWDVTVVEIAPALREGGQTVDLRGDSREVLERLGLLDAALGVLVPQRGIAWVDERERRLAAMPVEAFGGQGFVSRKSCCAPTWRDCFTKPRSMPAFSTASATPSTSCTTWGRASPSASVPAISRPSTSSSARTVRTPASGPCASAPKNSSVGRSASPTPGTR</sequence>
<protein>
    <recommendedName>
        <fullName evidence="2">FAD-binding domain-containing protein</fullName>
    </recommendedName>
</protein>
<gene>
    <name evidence="3" type="ORF">GCM10025867_07390</name>
</gene>
<dbReference type="InterPro" id="IPR002938">
    <property type="entry name" value="FAD-bd"/>
</dbReference>
<dbReference type="PANTHER" id="PTHR46865">
    <property type="entry name" value="OXIDOREDUCTASE-RELATED"/>
    <property type="match status" value="1"/>
</dbReference>
<reference evidence="4" key="1">
    <citation type="journal article" date="2019" name="Int. J. Syst. Evol. Microbiol.">
        <title>The Global Catalogue of Microorganisms (GCM) 10K type strain sequencing project: providing services to taxonomists for standard genome sequencing and annotation.</title>
        <authorList>
            <consortium name="The Broad Institute Genomics Platform"/>
            <consortium name="The Broad Institute Genome Sequencing Center for Infectious Disease"/>
            <person name="Wu L."/>
            <person name="Ma J."/>
        </authorList>
    </citation>
    <scope>NUCLEOTIDE SEQUENCE [LARGE SCALE GENOMIC DNA]</scope>
    <source>
        <strain evidence="4">NBRC 108728</strain>
    </source>
</reference>
<name>A0ABM8GJC2_9MICO</name>
<accession>A0ABM8GJC2</accession>
<proteinExistence type="predicted"/>
<evidence type="ECO:0000313" key="4">
    <source>
        <dbReference type="Proteomes" id="UP001321486"/>
    </source>
</evidence>
<evidence type="ECO:0000256" key="1">
    <source>
        <dbReference type="SAM" id="MobiDB-lite"/>
    </source>
</evidence>
<feature type="compositionally biased region" description="Polar residues" evidence="1">
    <location>
        <begin position="169"/>
        <end position="185"/>
    </location>
</feature>
<dbReference type="Pfam" id="PF01494">
    <property type="entry name" value="FAD_binding_3"/>
    <property type="match status" value="1"/>
</dbReference>
<feature type="region of interest" description="Disordered" evidence="1">
    <location>
        <begin position="117"/>
        <end position="185"/>
    </location>
</feature>
<dbReference type="PANTHER" id="PTHR46865:SF2">
    <property type="entry name" value="MONOOXYGENASE"/>
    <property type="match status" value="1"/>
</dbReference>
<dbReference type="Gene3D" id="3.30.9.10">
    <property type="entry name" value="D-Amino Acid Oxidase, subunit A, domain 2"/>
    <property type="match status" value="1"/>
</dbReference>
<dbReference type="SUPFAM" id="SSF51905">
    <property type="entry name" value="FAD/NAD(P)-binding domain"/>
    <property type="match status" value="1"/>
</dbReference>
<organism evidence="3 4">
    <name type="scientific">Frondihabitans sucicola</name>
    <dbReference type="NCBI Taxonomy" id="1268041"/>
    <lineage>
        <taxon>Bacteria</taxon>
        <taxon>Bacillati</taxon>
        <taxon>Actinomycetota</taxon>
        <taxon>Actinomycetes</taxon>
        <taxon>Micrococcales</taxon>
        <taxon>Microbacteriaceae</taxon>
        <taxon>Frondihabitans</taxon>
    </lineage>
</organism>
<evidence type="ECO:0000313" key="3">
    <source>
        <dbReference type="EMBL" id="BDZ48498.1"/>
    </source>
</evidence>
<dbReference type="Proteomes" id="UP001321486">
    <property type="component" value="Chromosome"/>
</dbReference>
<dbReference type="InterPro" id="IPR036188">
    <property type="entry name" value="FAD/NAD-bd_sf"/>
</dbReference>
<feature type="compositionally biased region" description="Polar residues" evidence="1">
    <location>
        <begin position="147"/>
        <end position="156"/>
    </location>
</feature>
<dbReference type="Gene3D" id="3.50.50.60">
    <property type="entry name" value="FAD/NAD(P)-binding domain"/>
    <property type="match status" value="1"/>
</dbReference>
<dbReference type="InterPro" id="IPR051704">
    <property type="entry name" value="FAD_aromatic-hydroxylase"/>
</dbReference>
<evidence type="ECO:0000259" key="2">
    <source>
        <dbReference type="Pfam" id="PF01494"/>
    </source>
</evidence>
<feature type="domain" description="FAD-binding" evidence="2">
    <location>
        <begin position="4"/>
        <end position="79"/>
    </location>
</feature>
<dbReference type="EMBL" id="AP027732">
    <property type="protein sequence ID" value="BDZ48498.1"/>
    <property type="molecule type" value="Genomic_DNA"/>
</dbReference>